<feature type="compositionally biased region" description="Polar residues" evidence="1">
    <location>
        <begin position="211"/>
        <end position="222"/>
    </location>
</feature>
<dbReference type="EnsemblMetazoa" id="AATE011805-RA">
    <property type="protein sequence ID" value="AATE011805-PA.1"/>
    <property type="gene ID" value="AATE011805"/>
</dbReference>
<evidence type="ECO:0000313" key="2">
    <source>
        <dbReference type="EnsemblMetazoa" id="AATE011805-PA.1"/>
    </source>
</evidence>
<dbReference type="AlphaFoldDB" id="A0A182J5L8"/>
<organism evidence="2">
    <name type="scientific">Anopheles atroparvus</name>
    <name type="common">European mosquito</name>
    <dbReference type="NCBI Taxonomy" id="41427"/>
    <lineage>
        <taxon>Eukaryota</taxon>
        <taxon>Metazoa</taxon>
        <taxon>Ecdysozoa</taxon>
        <taxon>Arthropoda</taxon>
        <taxon>Hexapoda</taxon>
        <taxon>Insecta</taxon>
        <taxon>Pterygota</taxon>
        <taxon>Neoptera</taxon>
        <taxon>Endopterygota</taxon>
        <taxon>Diptera</taxon>
        <taxon>Nematocera</taxon>
        <taxon>Culicoidea</taxon>
        <taxon>Culicidae</taxon>
        <taxon>Anophelinae</taxon>
        <taxon>Anopheles</taxon>
    </lineage>
</organism>
<name>A0A182J5L8_ANOAO</name>
<feature type="compositionally biased region" description="Basic and acidic residues" evidence="1">
    <location>
        <begin position="223"/>
        <end position="232"/>
    </location>
</feature>
<proteinExistence type="predicted"/>
<feature type="region of interest" description="Disordered" evidence="1">
    <location>
        <begin position="211"/>
        <end position="232"/>
    </location>
</feature>
<accession>A0A182J5L8</accession>
<protein>
    <submittedName>
        <fullName evidence="2">Uncharacterized protein</fullName>
    </submittedName>
</protein>
<sequence length="232" mass="25582">MPPLEPVCVRSVPSTVAVVPEPLSGHEIAVAEPAAMVDYARRAVGDAAVDRQRSPPQQPLRNRQRYPLLLEATRPVFPSIGMVLQLDSPGFEPIGVKGRTPFHGGHGAMCLLLSHSHVNVCTVQFCCEYLKAVSGLAPKWVSRIPGVRGFSCGRLRTLWLHVSRWTLLPRSKWEIGERSVKFRGVRPVAVGSERQPPVAFGMQLSIYFRAQQQPQSSTQSNYSEHRPSSGKA</sequence>
<evidence type="ECO:0000256" key="1">
    <source>
        <dbReference type="SAM" id="MobiDB-lite"/>
    </source>
</evidence>
<reference evidence="2" key="1">
    <citation type="submission" date="2022-08" db="UniProtKB">
        <authorList>
            <consortium name="EnsemblMetazoa"/>
        </authorList>
    </citation>
    <scope>IDENTIFICATION</scope>
    <source>
        <strain evidence="2">EBRO</strain>
    </source>
</reference>
<dbReference type="VEuPathDB" id="VectorBase:AATE011805"/>